<evidence type="ECO:0000313" key="3">
    <source>
        <dbReference type="Ensembl" id="ENSSMAP00000014344.1"/>
    </source>
</evidence>
<evidence type="ECO:0000256" key="1">
    <source>
        <dbReference type="SAM" id="MobiDB-lite"/>
    </source>
</evidence>
<dbReference type="OMA" id="SHIFTIE"/>
<feature type="signal peptide" evidence="2">
    <location>
        <begin position="1"/>
        <end position="17"/>
    </location>
</feature>
<evidence type="ECO:0000256" key="2">
    <source>
        <dbReference type="SAM" id="SignalP"/>
    </source>
</evidence>
<reference evidence="3" key="2">
    <citation type="submission" date="2025-08" db="UniProtKB">
        <authorList>
            <consortium name="Ensembl"/>
        </authorList>
    </citation>
    <scope>IDENTIFICATION</scope>
</reference>
<dbReference type="Ensembl" id="ENSSMAT00000014534.2">
    <property type="protein sequence ID" value="ENSSMAP00000014344.1"/>
    <property type="gene ID" value="ENSSMAG00000008801.2"/>
</dbReference>
<reference evidence="3" key="1">
    <citation type="submission" date="2023-05" db="EMBL/GenBank/DDBJ databases">
        <title>High-quality long-read genome of Scophthalmus maximus.</title>
        <authorList>
            <person name="Lien S."/>
            <person name="Martinez P."/>
        </authorList>
    </citation>
    <scope>NUCLEOTIDE SEQUENCE [LARGE SCALE GENOMIC DNA]</scope>
</reference>
<dbReference type="Proteomes" id="UP000694558">
    <property type="component" value="Chromosome 8"/>
</dbReference>
<feature type="chain" id="PRO_5034947536" evidence="2">
    <location>
        <begin position="18"/>
        <end position="78"/>
    </location>
</feature>
<organism evidence="3 4">
    <name type="scientific">Scophthalmus maximus</name>
    <name type="common">Turbot</name>
    <name type="synonym">Psetta maxima</name>
    <dbReference type="NCBI Taxonomy" id="52904"/>
    <lineage>
        <taxon>Eukaryota</taxon>
        <taxon>Metazoa</taxon>
        <taxon>Chordata</taxon>
        <taxon>Craniata</taxon>
        <taxon>Vertebrata</taxon>
        <taxon>Euteleostomi</taxon>
        <taxon>Actinopterygii</taxon>
        <taxon>Neopterygii</taxon>
        <taxon>Teleostei</taxon>
        <taxon>Neoteleostei</taxon>
        <taxon>Acanthomorphata</taxon>
        <taxon>Carangaria</taxon>
        <taxon>Pleuronectiformes</taxon>
        <taxon>Pleuronectoidei</taxon>
        <taxon>Scophthalmidae</taxon>
        <taxon>Scophthalmus</taxon>
    </lineage>
</organism>
<feature type="region of interest" description="Disordered" evidence="1">
    <location>
        <begin position="55"/>
        <end position="78"/>
    </location>
</feature>
<proteinExistence type="predicted"/>
<accession>A0A8D3A8R0</accession>
<dbReference type="AlphaFoldDB" id="A0A8D3A8R0"/>
<protein>
    <submittedName>
        <fullName evidence="3">Uncharacterized protein</fullName>
    </submittedName>
</protein>
<sequence>MLKVVFVLGCLLSLTLAKPVSETFLYSISNIPITQQWIQILLALFPTPAPTTAATTTAATTTTTTPTTTTTTAAPVTK</sequence>
<evidence type="ECO:0000313" key="4">
    <source>
        <dbReference type="Proteomes" id="UP000694558"/>
    </source>
</evidence>
<keyword evidence="2" id="KW-0732">Signal</keyword>
<name>A0A8D3A8R0_SCOMX</name>